<evidence type="ECO:0000256" key="5">
    <source>
        <dbReference type="SAM" id="Phobius"/>
    </source>
</evidence>
<evidence type="ECO:0000259" key="6">
    <source>
        <dbReference type="Pfam" id="PF01578"/>
    </source>
</evidence>
<comment type="subcellular location">
    <subcellularLocation>
        <location evidence="1">Membrane</location>
        <topology evidence="1">Multi-pass membrane protein</topology>
    </subcellularLocation>
</comment>
<dbReference type="Proteomes" id="UP001228376">
    <property type="component" value="Unassembled WGS sequence"/>
</dbReference>
<keyword evidence="8" id="KW-1185">Reference proteome</keyword>
<keyword evidence="2 5" id="KW-0812">Transmembrane</keyword>
<sequence length="271" mass="31508">MKLLYESILLLYALSLLGFFIDFIQHNQKAKRLAFWLLCLVWVIQTVFLCKQIILEHAFPIGTLTDSLFFYSWILITFSLLINQFFHVHFIVLFTNIFGFFILLFYTITSARERLTAGGIDFVNEILVAHIAAAIISYGFFTLSFVFSLMYLMQYQLLKNKRGWKWLRRLGNMDQLDRLSFHAITIGVPMLFIGLLLGFSWAYDSGAVFYWLDMKTLGSILVLFVYVFYLVLRLGKGYKGKSLVIFNLAAFLILLANFFLSTVLSNFHFSI</sequence>
<evidence type="ECO:0000256" key="3">
    <source>
        <dbReference type="ARBA" id="ARBA00022989"/>
    </source>
</evidence>
<name>A0ABU5CGI1_9BACI</name>
<dbReference type="EMBL" id="JAROCA020000001">
    <property type="protein sequence ID" value="MDY0405433.1"/>
    <property type="molecule type" value="Genomic_DNA"/>
</dbReference>
<feature type="transmembrane region" description="Helical" evidence="5">
    <location>
        <begin position="61"/>
        <end position="81"/>
    </location>
</feature>
<dbReference type="InterPro" id="IPR002541">
    <property type="entry name" value="Cyt_c_assembly"/>
</dbReference>
<dbReference type="InterPro" id="IPR045062">
    <property type="entry name" value="Cyt_c_biogenesis_CcsA/CcmC"/>
</dbReference>
<feature type="transmembrane region" description="Helical" evidence="5">
    <location>
        <begin position="244"/>
        <end position="264"/>
    </location>
</feature>
<reference evidence="7 8" key="1">
    <citation type="submission" date="2023-10" db="EMBL/GenBank/DDBJ databases">
        <title>179-bfca-hs.</title>
        <authorList>
            <person name="Miliotis G."/>
            <person name="Sengupta P."/>
            <person name="Hameed A."/>
            <person name="Chuvochina M."/>
            <person name="Mcdonagh F."/>
            <person name="Simpson A.C."/>
            <person name="Singh N.K."/>
            <person name="Rekha P.D."/>
            <person name="Raman K."/>
            <person name="Hugenholtz P."/>
            <person name="Venkateswaran K."/>
        </authorList>
    </citation>
    <scope>NUCLEOTIDE SEQUENCE [LARGE SCALE GENOMIC DNA]</scope>
    <source>
        <strain evidence="7 8">179-BFC-A-HS</strain>
    </source>
</reference>
<dbReference type="Pfam" id="PF01578">
    <property type="entry name" value="Cytochrom_C_asm"/>
    <property type="match status" value="1"/>
</dbReference>
<dbReference type="PANTHER" id="PTHR30071:SF15">
    <property type="entry name" value="PROTEIN HEMX"/>
    <property type="match status" value="1"/>
</dbReference>
<protein>
    <submittedName>
        <fullName evidence="7">Cytochrome c biogenesis protein CcsA</fullName>
    </submittedName>
</protein>
<evidence type="ECO:0000256" key="2">
    <source>
        <dbReference type="ARBA" id="ARBA00022692"/>
    </source>
</evidence>
<accession>A0ABU5CGI1</accession>
<feature type="transmembrane region" description="Helical" evidence="5">
    <location>
        <begin position="179"/>
        <end position="203"/>
    </location>
</feature>
<dbReference type="PANTHER" id="PTHR30071">
    <property type="entry name" value="HEME EXPORTER PROTEIN C"/>
    <property type="match status" value="1"/>
</dbReference>
<comment type="caution">
    <text evidence="7">The sequence shown here is derived from an EMBL/GenBank/DDBJ whole genome shotgun (WGS) entry which is preliminary data.</text>
</comment>
<gene>
    <name evidence="7" type="primary">ccsA</name>
    <name evidence="7" type="ORF">P5G51_008505</name>
</gene>
<feature type="domain" description="Cytochrome c assembly protein" evidence="6">
    <location>
        <begin position="62"/>
        <end position="265"/>
    </location>
</feature>
<feature type="transmembrane region" description="Helical" evidence="5">
    <location>
        <begin position="128"/>
        <end position="158"/>
    </location>
</feature>
<evidence type="ECO:0000256" key="4">
    <source>
        <dbReference type="ARBA" id="ARBA00023136"/>
    </source>
</evidence>
<feature type="transmembrane region" description="Helical" evidence="5">
    <location>
        <begin position="6"/>
        <end position="24"/>
    </location>
</feature>
<keyword evidence="3 5" id="KW-1133">Transmembrane helix</keyword>
<keyword evidence="4 5" id="KW-0472">Membrane</keyword>
<evidence type="ECO:0000313" key="7">
    <source>
        <dbReference type="EMBL" id="MDY0405433.1"/>
    </source>
</evidence>
<proteinExistence type="predicted"/>
<evidence type="ECO:0000256" key="1">
    <source>
        <dbReference type="ARBA" id="ARBA00004141"/>
    </source>
</evidence>
<feature type="transmembrane region" description="Helical" evidence="5">
    <location>
        <begin position="88"/>
        <end position="108"/>
    </location>
</feature>
<dbReference type="RefSeq" id="WP_320384489.1">
    <property type="nucleotide sequence ID" value="NZ_JAROCA020000001.1"/>
</dbReference>
<organism evidence="7 8">
    <name type="scientific">Tigheibacillus jepli</name>
    <dbReference type="NCBI Taxonomy" id="3035914"/>
    <lineage>
        <taxon>Bacteria</taxon>
        <taxon>Bacillati</taxon>
        <taxon>Bacillota</taxon>
        <taxon>Bacilli</taxon>
        <taxon>Bacillales</taxon>
        <taxon>Bacillaceae</taxon>
        <taxon>Tigheibacillus</taxon>
    </lineage>
</organism>
<evidence type="ECO:0000313" key="8">
    <source>
        <dbReference type="Proteomes" id="UP001228376"/>
    </source>
</evidence>
<feature type="transmembrane region" description="Helical" evidence="5">
    <location>
        <begin position="33"/>
        <end position="55"/>
    </location>
</feature>
<feature type="transmembrane region" description="Helical" evidence="5">
    <location>
        <begin position="209"/>
        <end position="232"/>
    </location>
</feature>